<feature type="domain" description="THAP-type" evidence="7">
    <location>
        <begin position="1"/>
        <end position="88"/>
    </location>
</feature>
<dbReference type="InterPro" id="IPR038441">
    <property type="entry name" value="THAP_Znf_sf"/>
</dbReference>
<evidence type="ECO:0000256" key="4">
    <source>
        <dbReference type="ARBA" id="ARBA00023125"/>
    </source>
</evidence>
<dbReference type="SUPFAM" id="SSF57716">
    <property type="entry name" value="Glucocorticoid receptor-like (DNA-binding domain)"/>
    <property type="match status" value="1"/>
</dbReference>
<keyword evidence="1" id="KW-0479">Metal-binding</keyword>
<comment type="similarity">
    <text evidence="6">Belongs to the THAP1 family.</text>
</comment>
<keyword evidence="6" id="KW-0539">Nucleus</keyword>
<dbReference type="SMART" id="SM00980">
    <property type="entry name" value="THAP"/>
    <property type="match status" value="1"/>
</dbReference>
<accession>A0A8C4R9B0</accession>
<reference evidence="8" key="2">
    <citation type="submission" date="2025-09" db="UniProtKB">
        <authorList>
            <consortium name="Ensembl"/>
        </authorList>
    </citation>
    <scope>IDENTIFICATION</scope>
</reference>
<dbReference type="GO" id="GO:0003700">
    <property type="term" value="F:DNA-binding transcription factor activity"/>
    <property type="evidence" value="ECO:0007669"/>
    <property type="project" value="UniProtKB-UniRule"/>
</dbReference>
<dbReference type="GO" id="GO:0043565">
    <property type="term" value="F:sequence-specific DNA binding"/>
    <property type="evidence" value="ECO:0007669"/>
    <property type="project" value="UniProtKB-UniRule"/>
</dbReference>
<evidence type="ECO:0000256" key="5">
    <source>
        <dbReference type="PROSITE-ProRule" id="PRU00309"/>
    </source>
</evidence>
<keyword evidence="9" id="KW-1185">Reference proteome</keyword>
<dbReference type="GO" id="GO:0001935">
    <property type="term" value="P:endothelial cell proliferation"/>
    <property type="evidence" value="ECO:0007669"/>
    <property type="project" value="UniProtKB-UniRule"/>
</dbReference>
<dbReference type="Pfam" id="PF05485">
    <property type="entry name" value="THAP"/>
    <property type="match status" value="1"/>
</dbReference>
<dbReference type="PROSITE" id="PS50950">
    <property type="entry name" value="ZF_THAP"/>
    <property type="match status" value="1"/>
</dbReference>
<keyword evidence="6" id="KW-0805">Transcription regulation</keyword>
<dbReference type="PANTHER" id="PTHR46600">
    <property type="entry name" value="THAP DOMAIN-CONTAINING"/>
    <property type="match status" value="1"/>
</dbReference>
<dbReference type="Proteomes" id="UP000694388">
    <property type="component" value="Unplaced"/>
</dbReference>
<dbReference type="GO" id="GO:0005654">
    <property type="term" value="C:nucleoplasm"/>
    <property type="evidence" value="ECO:0007669"/>
    <property type="project" value="UniProtKB-SubCell"/>
</dbReference>
<dbReference type="InterPro" id="IPR006612">
    <property type="entry name" value="THAP_Znf"/>
</dbReference>
<keyword evidence="4 5" id="KW-0238">DNA-binding</keyword>
<proteinExistence type="inferred from homology"/>
<dbReference type="Gene3D" id="6.20.210.20">
    <property type="entry name" value="THAP domain"/>
    <property type="match status" value="1"/>
</dbReference>
<sequence>MPARCIVAGCSNTTRDGVSLHVFPKDENLQRIWTSKVKLTRGNWKGPSDMSIICSAHFEDSDFDHGFYSLFSLKKVRRLKPDAVHIIKSNVVPHAEKKGVPQRTLPSVAAGAEYVIMIWSCRGCVGCIAGSELLLFIATMMALCMLPEICLHSNVWYHLCRCPRPRWMLEMPISELRSLSNSGLEMA</sequence>
<protein>
    <recommendedName>
        <fullName evidence="6">THAP domain-containing protein 1</fullName>
    </recommendedName>
</protein>
<keyword evidence="6" id="KW-0804">Transcription</keyword>
<comment type="subcellular location">
    <subcellularLocation>
        <location evidence="6">Nucleus</location>
        <location evidence="6">Nucleoplasm</location>
    </subcellularLocation>
</comment>
<dbReference type="AlphaFoldDB" id="A0A8C4R9B0"/>
<organism evidence="8 9">
    <name type="scientific">Eptatretus burgeri</name>
    <name type="common">Inshore hagfish</name>
    <dbReference type="NCBI Taxonomy" id="7764"/>
    <lineage>
        <taxon>Eukaryota</taxon>
        <taxon>Metazoa</taxon>
        <taxon>Chordata</taxon>
        <taxon>Craniata</taxon>
        <taxon>Vertebrata</taxon>
        <taxon>Cyclostomata</taxon>
        <taxon>Myxini</taxon>
        <taxon>Myxiniformes</taxon>
        <taxon>Myxinidae</taxon>
        <taxon>Eptatretinae</taxon>
        <taxon>Eptatretus</taxon>
    </lineage>
</organism>
<comment type="function">
    <text evidence="6">DNA-binding transcription regulator that regulates endothelial cell proliferation and G1/S cell-cycle progression. Specifically binds the 5'-[AT]NTNN[GT]GGCA[AGT]-3' core DNA sequence and acts by modulating expression of pRB-E2F cell-cycle target genes.</text>
</comment>
<keyword evidence="2 5" id="KW-0863">Zinc-finger</keyword>
<evidence type="ECO:0000256" key="2">
    <source>
        <dbReference type="ARBA" id="ARBA00022771"/>
    </source>
</evidence>
<reference evidence="8" key="1">
    <citation type="submission" date="2025-08" db="UniProtKB">
        <authorList>
            <consortium name="Ensembl"/>
        </authorList>
    </citation>
    <scope>IDENTIFICATION</scope>
</reference>
<dbReference type="SMART" id="SM00692">
    <property type="entry name" value="DM3"/>
    <property type="match status" value="1"/>
</dbReference>
<keyword evidence="6" id="KW-0131">Cell cycle</keyword>
<dbReference type="InterPro" id="IPR026516">
    <property type="entry name" value="THAP1/10"/>
</dbReference>
<evidence type="ECO:0000313" key="9">
    <source>
        <dbReference type="Proteomes" id="UP000694388"/>
    </source>
</evidence>
<evidence type="ECO:0000256" key="1">
    <source>
        <dbReference type="ARBA" id="ARBA00022723"/>
    </source>
</evidence>
<dbReference type="PANTHER" id="PTHR46600:SF11">
    <property type="entry name" value="THAP DOMAIN-CONTAINING PROTEIN 10"/>
    <property type="match status" value="1"/>
</dbReference>
<name>A0A8C4R9B0_EPTBU</name>
<dbReference type="GO" id="GO:0008270">
    <property type="term" value="F:zinc ion binding"/>
    <property type="evidence" value="ECO:0007669"/>
    <property type="project" value="UniProtKB-KW"/>
</dbReference>
<dbReference type="GeneTree" id="ENSGT00990000205866"/>
<evidence type="ECO:0000256" key="6">
    <source>
        <dbReference type="RuleBase" id="RU369073"/>
    </source>
</evidence>
<keyword evidence="3" id="KW-0862">Zinc</keyword>
<keyword evidence="6" id="KW-0175">Coiled coil</keyword>
<evidence type="ECO:0000259" key="7">
    <source>
        <dbReference type="PROSITE" id="PS50950"/>
    </source>
</evidence>
<evidence type="ECO:0000256" key="3">
    <source>
        <dbReference type="ARBA" id="ARBA00022833"/>
    </source>
</evidence>
<dbReference type="Ensembl" id="ENSEBUT00000027226.1">
    <property type="protein sequence ID" value="ENSEBUP00000026650.1"/>
    <property type="gene ID" value="ENSEBUG00000016412.1"/>
</dbReference>
<evidence type="ECO:0000313" key="8">
    <source>
        <dbReference type="Ensembl" id="ENSEBUP00000026650.1"/>
    </source>
</evidence>